<evidence type="ECO:0000313" key="1">
    <source>
        <dbReference type="EMBL" id="MBB5365746.1"/>
    </source>
</evidence>
<gene>
    <name evidence="1" type="ORF">HNQ08_004872</name>
</gene>
<sequence>MQLEEEQLAFPQRLEARAVGMLEVHFLAPSLPSEEMEPLVIRDPNEQPHARSLGHHARG</sequence>
<reference evidence="1 2" key="1">
    <citation type="submission" date="2020-08" db="EMBL/GenBank/DDBJ databases">
        <title>Genomic Encyclopedia of Type Strains, Phase IV (KMG-IV): sequencing the most valuable type-strain genomes for metagenomic binning, comparative biology and taxonomic classification.</title>
        <authorList>
            <person name="Goeker M."/>
        </authorList>
    </citation>
    <scope>NUCLEOTIDE SEQUENCE [LARGE SCALE GENOMIC DNA]</scope>
    <source>
        <strain evidence="1 2">DSM 27939</strain>
    </source>
</reference>
<dbReference type="EMBL" id="JACHFL010000021">
    <property type="protein sequence ID" value="MBB5365746.1"/>
    <property type="molecule type" value="Genomic_DNA"/>
</dbReference>
<proteinExistence type="predicted"/>
<dbReference type="AlphaFoldDB" id="A0A7W8NGP8"/>
<evidence type="ECO:0000313" key="2">
    <source>
        <dbReference type="Proteomes" id="UP000552709"/>
    </source>
</evidence>
<comment type="caution">
    <text evidence="1">The sequence shown here is derived from an EMBL/GenBank/DDBJ whole genome shotgun (WGS) entry which is preliminary data.</text>
</comment>
<keyword evidence="2" id="KW-1185">Reference proteome</keyword>
<name>A0A7W8NGP8_9DEIO</name>
<dbReference type="Proteomes" id="UP000552709">
    <property type="component" value="Unassembled WGS sequence"/>
</dbReference>
<protein>
    <submittedName>
        <fullName evidence="1">Uncharacterized protein</fullName>
    </submittedName>
</protein>
<organism evidence="1 2">
    <name type="scientific">Deinococcus humi</name>
    <dbReference type="NCBI Taxonomy" id="662880"/>
    <lineage>
        <taxon>Bacteria</taxon>
        <taxon>Thermotogati</taxon>
        <taxon>Deinococcota</taxon>
        <taxon>Deinococci</taxon>
        <taxon>Deinococcales</taxon>
        <taxon>Deinococcaceae</taxon>
        <taxon>Deinococcus</taxon>
    </lineage>
</organism>
<accession>A0A7W8NGP8</accession>